<name>A0A409XCB7_PSICY</name>
<evidence type="ECO:0000313" key="1">
    <source>
        <dbReference type="EMBL" id="PPQ88422.1"/>
    </source>
</evidence>
<dbReference type="AlphaFoldDB" id="A0A409XCB7"/>
<dbReference type="EMBL" id="NHYD01002086">
    <property type="protein sequence ID" value="PPQ88422.1"/>
    <property type="molecule type" value="Genomic_DNA"/>
</dbReference>
<proteinExistence type="predicted"/>
<protein>
    <submittedName>
        <fullName evidence="1">Uncharacterized protein</fullName>
    </submittedName>
</protein>
<accession>A0A409XCB7</accession>
<sequence length="223" mass="26046">MRLTGQSRSPRPVHLAFTLLWPFPWKFSLPPPLSVQELLDNPDIVLNRRHIDVNYVTLRKIDRFRRRDTPLRSLYRLYETVVADNEDEMMQESQYWFHCQTDWLLADIPDPQDPDPLRYAILASLTDALVLSFNHKIKYGMRRGITNKQPLRIAEFRNNPNPPLESSPAWCNKVGTLSQRLRLVPGTIIPNDLTVLPGPLVTDNFRPFDKRNITANFVQLYNI</sequence>
<keyword evidence="2" id="KW-1185">Reference proteome</keyword>
<dbReference type="OrthoDB" id="5422293at2759"/>
<organism evidence="1 2">
    <name type="scientific">Psilocybe cyanescens</name>
    <dbReference type="NCBI Taxonomy" id="93625"/>
    <lineage>
        <taxon>Eukaryota</taxon>
        <taxon>Fungi</taxon>
        <taxon>Dikarya</taxon>
        <taxon>Basidiomycota</taxon>
        <taxon>Agaricomycotina</taxon>
        <taxon>Agaricomycetes</taxon>
        <taxon>Agaricomycetidae</taxon>
        <taxon>Agaricales</taxon>
        <taxon>Agaricineae</taxon>
        <taxon>Strophariaceae</taxon>
        <taxon>Psilocybe</taxon>
    </lineage>
</organism>
<comment type="caution">
    <text evidence="1">The sequence shown here is derived from an EMBL/GenBank/DDBJ whole genome shotgun (WGS) entry which is preliminary data.</text>
</comment>
<reference evidence="1 2" key="1">
    <citation type="journal article" date="2018" name="Evol. Lett.">
        <title>Horizontal gene cluster transfer increased hallucinogenic mushroom diversity.</title>
        <authorList>
            <person name="Reynolds H.T."/>
            <person name="Vijayakumar V."/>
            <person name="Gluck-Thaler E."/>
            <person name="Korotkin H.B."/>
            <person name="Matheny P.B."/>
            <person name="Slot J.C."/>
        </authorList>
    </citation>
    <scope>NUCLEOTIDE SEQUENCE [LARGE SCALE GENOMIC DNA]</scope>
    <source>
        <strain evidence="1 2">2631</strain>
    </source>
</reference>
<dbReference type="InParanoid" id="A0A409XCB7"/>
<gene>
    <name evidence="1" type="ORF">CVT25_011224</name>
</gene>
<dbReference type="STRING" id="93625.A0A409XCB7"/>
<dbReference type="Proteomes" id="UP000283269">
    <property type="component" value="Unassembled WGS sequence"/>
</dbReference>
<evidence type="ECO:0000313" key="2">
    <source>
        <dbReference type="Proteomes" id="UP000283269"/>
    </source>
</evidence>